<sequence length="108" mass="12304">MLAVIIVILIIWAVMWGFYKFMYPRAPKSMMPKKGDVTTPRQCNFCGNSLAEYRGVLEPKPISVEESAADLAINRDIGNDMKGHKELFFCNYEHQADFHAGKTYQIDA</sequence>
<accession>A0A839TCZ0</accession>
<dbReference type="RefSeq" id="WP_227671733.1">
    <property type="nucleotide sequence ID" value="NZ_CAJHAH010000003.1"/>
</dbReference>
<keyword evidence="3" id="KW-1185">Reference proteome</keyword>
<reference evidence="2 3" key="1">
    <citation type="submission" date="2020-08" db="EMBL/GenBank/DDBJ databases">
        <title>Genomic Encyclopedia of Type Strains, Phase III (KMG-III): the genomes of soil and plant-associated and newly described type strains.</title>
        <authorList>
            <person name="Whitman W."/>
        </authorList>
    </citation>
    <scope>NUCLEOTIDE SEQUENCE [LARGE SCALE GENOMIC DNA]</scope>
    <source>
        <strain evidence="2 3">CECT 5885</strain>
    </source>
</reference>
<protein>
    <submittedName>
        <fullName evidence="2">Uncharacterized protein</fullName>
    </submittedName>
</protein>
<evidence type="ECO:0000313" key="2">
    <source>
        <dbReference type="EMBL" id="MBB3107028.1"/>
    </source>
</evidence>
<proteinExistence type="predicted"/>
<dbReference type="AlphaFoldDB" id="A0A839TCZ0"/>
<dbReference type="Proteomes" id="UP000588111">
    <property type="component" value="Unassembled WGS sequence"/>
</dbReference>
<feature type="transmembrane region" description="Helical" evidence="1">
    <location>
        <begin position="6"/>
        <end position="23"/>
    </location>
</feature>
<organism evidence="2 3">
    <name type="scientific">Psychrobacter luti</name>
    <dbReference type="NCBI Taxonomy" id="198481"/>
    <lineage>
        <taxon>Bacteria</taxon>
        <taxon>Pseudomonadati</taxon>
        <taxon>Pseudomonadota</taxon>
        <taxon>Gammaproteobacteria</taxon>
        <taxon>Moraxellales</taxon>
        <taxon>Moraxellaceae</taxon>
        <taxon>Psychrobacter</taxon>
    </lineage>
</organism>
<name>A0A839TCZ0_9GAMM</name>
<gene>
    <name evidence="2" type="ORF">FHS24_001545</name>
</gene>
<keyword evidence="1" id="KW-0812">Transmembrane</keyword>
<evidence type="ECO:0000313" key="3">
    <source>
        <dbReference type="Proteomes" id="UP000588111"/>
    </source>
</evidence>
<dbReference type="EMBL" id="JACHXL010000003">
    <property type="protein sequence ID" value="MBB3107028.1"/>
    <property type="molecule type" value="Genomic_DNA"/>
</dbReference>
<keyword evidence="1" id="KW-1133">Transmembrane helix</keyword>
<comment type="caution">
    <text evidence="2">The sequence shown here is derived from an EMBL/GenBank/DDBJ whole genome shotgun (WGS) entry which is preliminary data.</text>
</comment>
<evidence type="ECO:0000256" key="1">
    <source>
        <dbReference type="SAM" id="Phobius"/>
    </source>
</evidence>
<keyword evidence="1" id="KW-0472">Membrane</keyword>